<gene>
    <name evidence="3" type="ORF">SAMN05421769_1237</name>
</gene>
<keyword evidence="4" id="KW-1185">Reference proteome</keyword>
<feature type="compositionally biased region" description="Basic and acidic residues" evidence="2">
    <location>
        <begin position="1"/>
        <end position="13"/>
    </location>
</feature>
<evidence type="ECO:0000256" key="1">
    <source>
        <dbReference type="SAM" id="Coils"/>
    </source>
</evidence>
<feature type="compositionally biased region" description="Basic and acidic residues" evidence="2">
    <location>
        <begin position="399"/>
        <end position="423"/>
    </location>
</feature>
<dbReference type="EMBL" id="FSRQ01000001">
    <property type="protein sequence ID" value="SIN93619.1"/>
    <property type="molecule type" value="Genomic_DNA"/>
</dbReference>
<dbReference type="STRING" id="59733.SAMN05421769_1237"/>
<evidence type="ECO:0000313" key="4">
    <source>
        <dbReference type="Proteomes" id="UP000184782"/>
    </source>
</evidence>
<evidence type="ECO:0000313" key="3">
    <source>
        <dbReference type="EMBL" id="SIN93619.1"/>
    </source>
</evidence>
<feature type="compositionally biased region" description="Polar residues" evidence="2">
    <location>
        <begin position="14"/>
        <end position="25"/>
    </location>
</feature>
<feature type="compositionally biased region" description="Polar residues" evidence="2">
    <location>
        <begin position="128"/>
        <end position="139"/>
    </location>
</feature>
<protein>
    <submittedName>
        <fullName evidence="3">Uncharacterized protein</fullName>
    </submittedName>
</protein>
<sequence length="1334" mass="148182">MKTAKPVEKDNKPHQSQAKKQTLTQPVVVPLSEGEVVGSQTQKPDNSTVKSGSTNRNGSIVAVHGSQTIYDQGSEIMYKKFQENLAQTGDINHPDTKNMEKDYMSTLNINQARNYNDIKSGTYLPKTAQEQATMSQSAQSNSESTTAENSEPNALNEVQSVQNSAVIPEESEGLVLPAEQEGAAVRTTPTDPHSDPQFTQTVSLVKNTAKTKRTHTTKEKAETHANAAAAVPVGERKSKAKGQQVEKLDQQKANPFKPSDFKAKLKSRIDKMKLPTNEKQVENFEAHNNIAEVNQLAGADVVASKNNVTGSIEAVAKQEPNESKVQQRVTTALPDPKIGSKVNIKATIPGKRGDAELSEPVTNGYKAVEQQFEKNNITDEQLASSNEPSFINALNTKKAAKENAENTPREFKAAENKKLESSKQEAQGKTNNTMEGMHHSRKEMLDGVTQKQHKAGEKNTGKHQDVVAQLNQIYADTKKSVDGELNDLETKVTQLFDAGAKVAKDAFEKYVTKKTDEYKEKRYGSWYDVRGYGKRIKDGWNGKLPDEVNVFFTEGRKLFLTKLDGTIDTIAKLVTDRLNKAKAAITSGRQKVTTFIKNLPADVKKAIKGDIDAIQGQFKQLENSISEKESSLIDSLVTKYNNTLKEVDEMVEEFKKRNQGFLSALKEATLGVWETIQNIKKTLTDLLSGAIDVILSIIAHPIDFLSNLIAGVSQGFTNFGANIWTHLKTGFFGWLTGASKGVSVIVPEDAFSLKGIFSITMQVLDLTWVGIRSIGAKVIGEPVMKVLETGFEMVQIVRKDGIAGLWEHLKDQFTDLKETIMDTIMDIVQTEVIKAGIKTIMSMLTPVGAFVKAAMAIIDLVKFFIQKATQIMELVRAFTESIKAIASGNIGAVAKSIENALGKSIPVLIGFLASFLGISGLADRVIGVIHKIRERIVKAITKFWTFVKGKAKGLLGKIVGKSKKDNTHEPEKQKKIDAGFIYLKEEEKKVDDNHNNKLTLEQANKAAKKTKAKYPVFSSLRAESKDDKIIYRYTASPENVHETGTELEKIEEKPFGELVVGMHPLQGEDRESHHVPENKFMDRIKEFYGHNGRKINEKQESSKDKPFQDVVDKLLQRETDVKTKFPGHGNNLSAILLHKDTHRESDEAVHSKELQKDVTQDVEKYSLENREITIMGYDGVNNVKRAQMWKSHWDNFIKEAHLLLKRGNIDINSFVTENEGSFVVKSKGNKAGAFDIISKDITKQIQDLFNSFAVGTRAFDENLEREKIKILKTVNDIAEKSYESALTVGLQTVATALSKSDKDGDKSEHPKALDKLREIANIIWRNHIIKKINL</sequence>
<organism evidence="3 4">
    <name type="scientific">Chryseobacterium scophthalmum</name>
    <dbReference type="NCBI Taxonomy" id="59733"/>
    <lineage>
        <taxon>Bacteria</taxon>
        <taxon>Pseudomonadati</taxon>
        <taxon>Bacteroidota</taxon>
        <taxon>Flavobacteriia</taxon>
        <taxon>Flavobacteriales</taxon>
        <taxon>Weeksellaceae</taxon>
        <taxon>Chryseobacterium group</taxon>
        <taxon>Chryseobacterium</taxon>
    </lineage>
</organism>
<feature type="region of interest" description="Disordered" evidence="2">
    <location>
        <begin position="128"/>
        <end position="152"/>
    </location>
</feature>
<reference evidence="4" key="1">
    <citation type="submission" date="2016-12" db="EMBL/GenBank/DDBJ databases">
        <authorList>
            <person name="Varghese N."/>
            <person name="Submissions S."/>
        </authorList>
    </citation>
    <scope>NUCLEOTIDE SEQUENCE [LARGE SCALE GENOMIC DNA]</scope>
    <source>
        <strain evidence="4">DSM 16779</strain>
    </source>
</reference>
<dbReference type="Proteomes" id="UP000184782">
    <property type="component" value="Unassembled WGS sequence"/>
</dbReference>
<keyword evidence="1" id="KW-0175">Coiled coil</keyword>
<dbReference type="RefSeq" id="WP_074229414.1">
    <property type="nucleotide sequence ID" value="NZ_FSRQ01000001.1"/>
</dbReference>
<feature type="compositionally biased region" description="Polar residues" evidence="2">
    <location>
        <begin position="38"/>
        <end position="58"/>
    </location>
</feature>
<feature type="region of interest" description="Disordered" evidence="2">
    <location>
        <begin position="1"/>
        <end position="59"/>
    </location>
</feature>
<accession>A0A1N6FED6</accession>
<dbReference type="OrthoDB" id="4317910at2"/>
<proteinExistence type="predicted"/>
<evidence type="ECO:0000256" key="2">
    <source>
        <dbReference type="SAM" id="MobiDB-lite"/>
    </source>
</evidence>
<feature type="coiled-coil region" evidence="1">
    <location>
        <begin position="611"/>
        <end position="657"/>
    </location>
</feature>
<feature type="compositionally biased region" description="Polar residues" evidence="2">
    <location>
        <begin position="424"/>
        <end position="434"/>
    </location>
</feature>
<feature type="region of interest" description="Disordered" evidence="2">
    <location>
        <begin position="212"/>
        <end position="238"/>
    </location>
</feature>
<feature type="region of interest" description="Disordered" evidence="2">
    <location>
        <begin position="399"/>
        <end position="437"/>
    </location>
</feature>
<name>A0A1N6FED6_9FLAO</name>
<feature type="compositionally biased region" description="Low complexity" evidence="2">
    <location>
        <begin position="140"/>
        <end position="151"/>
    </location>
</feature>